<dbReference type="InterPro" id="IPR000477">
    <property type="entry name" value="RT_dom"/>
</dbReference>
<sequence>MQPSTAGGGTSIGHYLRVLGDEEASDRGGASGAASGSADAPSTPRPLRTSTRPVSAFSGEATGNDPALGNRLEKDVDEFFHRQALRRELPPDEFMSIGLYRLVALVRAAVTGRLERHPLLPRVLDEGLAVLVLECLTLSVSRDALALTHDDGAGYHVARDLLMLGMLLSVGRVMSLALLGDCCPAAWSVVKRGDRLPLHDRLVRSRWEYGTRPACGAWYKGRWNDQETKWRFSSCWDTNQYFFMRSAQFLPPSMRWATDQEDLQAMVLGLDLQPSTRAIPQTIDRHAIADALAGKGDPSVQDFRKDLQAQLASVSHDITALHDAVHSVAIKYFPKRHRWASRPSAVQSAQAMFRCWRHSVQYVRMHRKAQRQGEELRRARKANLLTQADQAISSGASRLFYQLMDKLAPKGRYRKFQLSKGGSILTPAEELSTTRQHFMQVFKNDQSPAPASPALKFELSAAPARDPHFKRAGGFVQEAGITGAPAELLLNWLHQRTYDLYIDKLQTCIPTNRGVKQGCPASPLLSAAFMTLVTKKISARLTDAWVAQCLTMFADDFHIGIRFHNFHELETLCSQVGFIMSTLGSHGMSVHATKAQAILSVEGTSRCTALKKLTRTAAQAQVLVLRHLRGTRSGRRLSQPLADKSRMIHMSFRSIIPGISTAPPRNSPRRTDVDFVPPTMLQASLLTSRDPPSSPAYDICY</sequence>
<accession>A0A1Q9D2E3</accession>
<keyword evidence="4" id="KW-1185">Reference proteome</keyword>
<feature type="compositionally biased region" description="Gly residues" evidence="1">
    <location>
        <begin position="1"/>
        <end position="11"/>
    </location>
</feature>
<name>A0A1Q9D2E3_SYMMI</name>
<feature type="domain" description="Reverse transcriptase" evidence="2">
    <location>
        <begin position="503"/>
        <end position="599"/>
    </location>
</feature>
<evidence type="ECO:0000256" key="1">
    <source>
        <dbReference type="SAM" id="MobiDB-lite"/>
    </source>
</evidence>
<protein>
    <recommendedName>
        <fullName evidence="2">Reverse transcriptase domain-containing protein</fullName>
    </recommendedName>
</protein>
<dbReference type="Proteomes" id="UP000186817">
    <property type="component" value="Unassembled WGS sequence"/>
</dbReference>
<dbReference type="Pfam" id="PF00078">
    <property type="entry name" value="RVT_1"/>
    <property type="match status" value="1"/>
</dbReference>
<dbReference type="OrthoDB" id="410293at2759"/>
<organism evidence="3 4">
    <name type="scientific">Symbiodinium microadriaticum</name>
    <name type="common">Dinoflagellate</name>
    <name type="synonym">Zooxanthella microadriatica</name>
    <dbReference type="NCBI Taxonomy" id="2951"/>
    <lineage>
        <taxon>Eukaryota</taxon>
        <taxon>Sar</taxon>
        <taxon>Alveolata</taxon>
        <taxon>Dinophyceae</taxon>
        <taxon>Suessiales</taxon>
        <taxon>Symbiodiniaceae</taxon>
        <taxon>Symbiodinium</taxon>
    </lineage>
</organism>
<dbReference type="EMBL" id="LSRX01000765">
    <property type="protein sequence ID" value="OLP89342.1"/>
    <property type="molecule type" value="Genomic_DNA"/>
</dbReference>
<gene>
    <name evidence="3" type="ORF">AK812_SmicGene29213</name>
</gene>
<dbReference type="AlphaFoldDB" id="A0A1Q9D2E3"/>
<evidence type="ECO:0000313" key="4">
    <source>
        <dbReference type="Proteomes" id="UP000186817"/>
    </source>
</evidence>
<evidence type="ECO:0000313" key="3">
    <source>
        <dbReference type="EMBL" id="OLP89342.1"/>
    </source>
</evidence>
<comment type="caution">
    <text evidence="3">The sequence shown here is derived from an EMBL/GenBank/DDBJ whole genome shotgun (WGS) entry which is preliminary data.</text>
</comment>
<feature type="region of interest" description="Disordered" evidence="1">
    <location>
        <begin position="1"/>
        <end position="70"/>
    </location>
</feature>
<reference evidence="3 4" key="1">
    <citation type="submission" date="2016-02" db="EMBL/GenBank/DDBJ databases">
        <title>Genome analysis of coral dinoflagellate symbionts highlights evolutionary adaptations to a symbiotic lifestyle.</title>
        <authorList>
            <person name="Aranda M."/>
            <person name="Li Y."/>
            <person name="Liew Y.J."/>
            <person name="Baumgarten S."/>
            <person name="Simakov O."/>
            <person name="Wilson M."/>
            <person name="Piel J."/>
            <person name="Ashoor H."/>
            <person name="Bougouffa S."/>
            <person name="Bajic V.B."/>
            <person name="Ryu T."/>
            <person name="Ravasi T."/>
            <person name="Bayer T."/>
            <person name="Micklem G."/>
            <person name="Kim H."/>
            <person name="Bhak J."/>
            <person name="Lajeunesse T.C."/>
            <person name="Voolstra C.R."/>
        </authorList>
    </citation>
    <scope>NUCLEOTIDE SEQUENCE [LARGE SCALE GENOMIC DNA]</scope>
    <source>
        <strain evidence="3 4">CCMP2467</strain>
    </source>
</reference>
<proteinExistence type="predicted"/>
<evidence type="ECO:0000259" key="2">
    <source>
        <dbReference type="Pfam" id="PF00078"/>
    </source>
</evidence>